<gene>
    <name evidence="1" type="ORF">M378DRAFT_165550</name>
</gene>
<dbReference type="EMBL" id="KN818269">
    <property type="protein sequence ID" value="KIL62529.1"/>
    <property type="molecule type" value="Genomic_DNA"/>
</dbReference>
<proteinExistence type="predicted"/>
<dbReference type="InParanoid" id="A0A0C2T7H5"/>
<evidence type="ECO:0000313" key="1">
    <source>
        <dbReference type="EMBL" id="KIL62529.1"/>
    </source>
</evidence>
<keyword evidence="2" id="KW-1185">Reference proteome</keyword>
<dbReference type="Proteomes" id="UP000054549">
    <property type="component" value="Unassembled WGS sequence"/>
</dbReference>
<name>A0A0C2T7H5_AMAMK</name>
<reference evidence="1 2" key="1">
    <citation type="submission" date="2014-04" db="EMBL/GenBank/DDBJ databases">
        <title>Evolutionary Origins and Diversification of the Mycorrhizal Mutualists.</title>
        <authorList>
            <consortium name="DOE Joint Genome Institute"/>
            <consortium name="Mycorrhizal Genomics Consortium"/>
            <person name="Kohler A."/>
            <person name="Kuo A."/>
            <person name="Nagy L.G."/>
            <person name="Floudas D."/>
            <person name="Copeland A."/>
            <person name="Barry K.W."/>
            <person name="Cichocki N."/>
            <person name="Veneault-Fourrey C."/>
            <person name="LaButti K."/>
            <person name="Lindquist E.A."/>
            <person name="Lipzen A."/>
            <person name="Lundell T."/>
            <person name="Morin E."/>
            <person name="Murat C."/>
            <person name="Riley R."/>
            <person name="Ohm R."/>
            <person name="Sun H."/>
            <person name="Tunlid A."/>
            <person name="Henrissat B."/>
            <person name="Grigoriev I.V."/>
            <person name="Hibbett D.S."/>
            <person name="Martin F."/>
        </authorList>
    </citation>
    <scope>NUCLEOTIDE SEQUENCE [LARGE SCALE GENOMIC DNA]</scope>
    <source>
        <strain evidence="1 2">Koide BX008</strain>
    </source>
</reference>
<organism evidence="1 2">
    <name type="scientific">Amanita muscaria (strain Koide BX008)</name>
    <dbReference type="NCBI Taxonomy" id="946122"/>
    <lineage>
        <taxon>Eukaryota</taxon>
        <taxon>Fungi</taxon>
        <taxon>Dikarya</taxon>
        <taxon>Basidiomycota</taxon>
        <taxon>Agaricomycotina</taxon>
        <taxon>Agaricomycetes</taxon>
        <taxon>Agaricomycetidae</taxon>
        <taxon>Agaricales</taxon>
        <taxon>Pluteineae</taxon>
        <taxon>Amanitaceae</taxon>
        <taxon>Amanita</taxon>
    </lineage>
</organism>
<dbReference type="OrthoDB" id="3244206at2759"/>
<dbReference type="HOGENOM" id="CLU_087382_0_0_1"/>
<protein>
    <submittedName>
        <fullName evidence="1">Uncharacterized protein</fullName>
    </submittedName>
</protein>
<dbReference type="AlphaFoldDB" id="A0A0C2T7H5"/>
<sequence length="265" mass="30962">MQPKDDDIAALYKLQQRIASLDFSRDDLTTDHKDIYNYIEKTIIEPKSTVLEFLPPADVLAYVAKNILFPTFAHKLTPHLLDVIATVEFYRQNIVSQGKKALHDRKAADGLTNDEEAYLRKQVSLDKNWRQVYLTILGECCHYDLYDLWLAYPPSMGTFMIRFNEYFPFLNKYCTHPSPRLFHQTLSKDEQETLGKKGLAICDFCTNSESWIAERVTNRAYWTLFQVKEFREMFPPPCTRKKLVKLICSYLDYVVSLQTIDGMLN</sequence>
<accession>A0A0C2T7H5</accession>
<evidence type="ECO:0000313" key="2">
    <source>
        <dbReference type="Proteomes" id="UP000054549"/>
    </source>
</evidence>